<gene>
    <name evidence="2" type="ORF">JOB18_023081</name>
</gene>
<keyword evidence="3" id="KW-1185">Reference proteome</keyword>
<evidence type="ECO:0000256" key="1">
    <source>
        <dbReference type="SAM" id="MobiDB-lite"/>
    </source>
</evidence>
<name>A0AAV6QU51_SOLSE</name>
<evidence type="ECO:0000313" key="2">
    <source>
        <dbReference type="EMBL" id="KAG7496673.1"/>
    </source>
</evidence>
<accession>A0AAV6QU51</accession>
<feature type="region of interest" description="Disordered" evidence="1">
    <location>
        <begin position="93"/>
        <end position="117"/>
    </location>
</feature>
<dbReference type="Proteomes" id="UP000693946">
    <property type="component" value="Linkage Group LG3"/>
</dbReference>
<proteinExistence type="predicted"/>
<reference evidence="2 3" key="1">
    <citation type="journal article" date="2021" name="Sci. Rep.">
        <title>Chromosome anchoring in Senegalese sole (Solea senegalensis) reveals sex-associated markers and genome rearrangements in flatfish.</title>
        <authorList>
            <person name="Guerrero-Cozar I."/>
            <person name="Gomez-Garrido J."/>
            <person name="Berbel C."/>
            <person name="Martinez-Blanch J.F."/>
            <person name="Alioto T."/>
            <person name="Claros M.G."/>
            <person name="Gagnaire P.A."/>
            <person name="Manchado M."/>
        </authorList>
    </citation>
    <scope>NUCLEOTIDE SEQUENCE [LARGE SCALE GENOMIC DNA]</scope>
    <source>
        <strain evidence="2">Sse05_10M</strain>
    </source>
</reference>
<evidence type="ECO:0000313" key="3">
    <source>
        <dbReference type="Proteomes" id="UP000693946"/>
    </source>
</evidence>
<protein>
    <submittedName>
        <fullName evidence="2">Uncharacterized protein</fullName>
    </submittedName>
</protein>
<organism evidence="2 3">
    <name type="scientific">Solea senegalensis</name>
    <name type="common">Senegalese sole</name>
    <dbReference type="NCBI Taxonomy" id="28829"/>
    <lineage>
        <taxon>Eukaryota</taxon>
        <taxon>Metazoa</taxon>
        <taxon>Chordata</taxon>
        <taxon>Craniata</taxon>
        <taxon>Vertebrata</taxon>
        <taxon>Euteleostomi</taxon>
        <taxon>Actinopterygii</taxon>
        <taxon>Neopterygii</taxon>
        <taxon>Teleostei</taxon>
        <taxon>Neoteleostei</taxon>
        <taxon>Acanthomorphata</taxon>
        <taxon>Carangaria</taxon>
        <taxon>Pleuronectiformes</taxon>
        <taxon>Pleuronectoidei</taxon>
        <taxon>Soleidae</taxon>
        <taxon>Solea</taxon>
    </lineage>
</organism>
<dbReference type="AlphaFoldDB" id="A0AAV6QU51"/>
<dbReference type="EMBL" id="JAGKHQ010000015">
    <property type="protein sequence ID" value="KAG7496673.1"/>
    <property type="molecule type" value="Genomic_DNA"/>
</dbReference>
<comment type="caution">
    <text evidence="2">The sequence shown here is derived from an EMBL/GenBank/DDBJ whole genome shotgun (WGS) entry which is preliminary data.</text>
</comment>
<sequence length="117" mass="13145">MTVYQKSSDLQYIFKSITFYATDVNDNNNNLQTGDISNYCVELFDAGRICPLVEQQNEISSSGIIRYALKPHRSEVLQPHTPHTTAETFSTCEHAVPHRARGTPEDASGRTKRSGIR</sequence>